<reference evidence="2" key="1">
    <citation type="journal article" date="2011" name="Science">
        <title>The plant cell wall-decomposing machinery underlies the functional diversity of forest fungi.</title>
        <authorList>
            <person name="Eastwood D.C."/>
            <person name="Floudas D."/>
            <person name="Binder M."/>
            <person name="Majcherczyk A."/>
            <person name="Schneider P."/>
            <person name="Aerts A."/>
            <person name="Asiegbu F.O."/>
            <person name="Baker S.E."/>
            <person name="Barry K."/>
            <person name="Bendiksby M."/>
            <person name="Blumentritt M."/>
            <person name="Coutinho P.M."/>
            <person name="Cullen D."/>
            <person name="de Vries R.P."/>
            <person name="Gathman A."/>
            <person name="Goodell B."/>
            <person name="Henrissat B."/>
            <person name="Ihrmark K."/>
            <person name="Kauserud H."/>
            <person name="Kohler A."/>
            <person name="LaButti K."/>
            <person name="Lapidus A."/>
            <person name="Lavin J.L."/>
            <person name="Lee Y.-H."/>
            <person name="Lindquist E."/>
            <person name="Lilly W."/>
            <person name="Lucas S."/>
            <person name="Morin E."/>
            <person name="Murat C."/>
            <person name="Oguiza J.A."/>
            <person name="Park J."/>
            <person name="Pisabarro A.G."/>
            <person name="Riley R."/>
            <person name="Rosling A."/>
            <person name="Salamov A."/>
            <person name="Schmidt O."/>
            <person name="Schmutz J."/>
            <person name="Skrede I."/>
            <person name="Stenlid J."/>
            <person name="Wiebenga A."/>
            <person name="Xie X."/>
            <person name="Kuees U."/>
            <person name="Hibbett D.S."/>
            <person name="Hoffmeister D."/>
            <person name="Hoegberg N."/>
            <person name="Martin F."/>
            <person name="Grigoriev I.V."/>
            <person name="Watkinson S.C."/>
        </authorList>
    </citation>
    <scope>NUCLEOTIDE SEQUENCE [LARGE SCALE GENOMIC DNA]</scope>
    <source>
        <strain evidence="2">strain S7.3</strain>
    </source>
</reference>
<name>F8PHA1_SERL3</name>
<protein>
    <submittedName>
        <fullName evidence="1">Uncharacterized protein</fullName>
    </submittedName>
</protein>
<evidence type="ECO:0000313" key="2">
    <source>
        <dbReference type="Proteomes" id="UP000008063"/>
    </source>
</evidence>
<dbReference type="HOGENOM" id="CLU_2251682_0_0_1"/>
<dbReference type="AlphaFoldDB" id="F8PHA1"/>
<keyword evidence="2" id="KW-1185">Reference proteome</keyword>
<evidence type="ECO:0000313" key="1">
    <source>
        <dbReference type="EMBL" id="EGO04485.1"/>
    </source>
</evidence>
<organism evidence="2">
    <name type="scientific">Serpula lacrymans var. lacrymans (strain S7.3)</name>
    <name type="common">Dry rot fungus</name>
    <dbReference type="NCBI Taxonomy" id="936435"/>
    <lineage>
        <taxon>Eukaryota</taxon>
        <taxon>Fungi</taxon>
        <taxon>Dikarya</taxon>
        <taxon>Basidiomycota</taxon>
        <taxon>Agaricomycotina</taxon>
        <taxon>Agaricomycetes</taxon>
        <taxon>Agaricomycetidae</taxon>
        <taxon>Boletales</taxon>
        <taxon>Coniophorineae</taxon>
        <taxon>Serpulaceae</taxon>
        <taxon>Serpula</taxon>
    </lineage>
</organism>
<accession>F8PHA1</accession>
<proteinExistence type="predicted"/>
<dbReference type="Proteomes" id="UP000008063">
    <property type="component" value="Unassembled WGS sequence"/>
</dbReference>
<gene>
    <name evidence="1" type="ORF">SERLA73DRAFT_68168</name>
</gene>
<sequence length="104" mass="11889">MIPYTQEQSSLLPPCHDLAPRFNSDPNTIPPISILQDMPNSEDNLDEANIQAIYHHIRRWCIGHQSNPLFCQSNWPFSSLYPLLLLQPLSVAQATQIEGKDEYD</sequence>
<dbReference type="EMBL" id="GL945474">
    <property type="protein sequence ID" value="EGO04485.1"/>
    <property type="molecule type" value="Genomic_DNA"/>
</dbReference>
<dbReference type="InParanoid" id="F8PHA1"/>